<dbReference type="OrthoDB" id="8587856at2"/>
<dbReference type="SUPFAM" id="SSF53850">
    <property type="entry name" value="Periplasmic binding protein-like II"/>
    <property type="match status" value="1"/>
</dbReference>
<evidence type="ECO:0000313" key="3">
    <source>
        <dbReference type="EMBL" id="TRX74637.1"/>
    </source>
</evidence>
<dbReference type="Gene3D" id="3.40.190.10">
    <property type="entry name" value="Periplasmic binding protein-like II"/>
    <property type="match status" value="2"/>
</dbReference>
<dbReference type="Pfam" id="PF00497">
    <property type="entry name" value="SBP_bac_3"/>
    <property type="match status" value="1"/>
</dbReference>
<dbReference type="AlphaFoldDB" id="A0A553GYR0"/>
<dbReference type="SMART" id="SM00062">
    <property type="entry name" value="PBPb"/>
    <property type="match status" value="1"/>
</dbReference>
<reference evidence="3 4" key="1">
    <citation type="submission" date="2019-07" db="EMBL/GenBank/DDBJ databases">
        <title>Pseudomonas mangiferae sp. nov., isolated from bark of mango tree in Thailand.</title>
        <authorList>
            <person name="Srisuk N."/>
            <person name="Anurat P."/>
        </authorList>
    </citation>
    <scope>NUCLEOTIDE SEQUENCE [LARGE SCALE GENOMIC DNA]</scope>
    <source>
        <strain evidence="3 4">DMKU_BBB3-04</strain>
    </source>
</reference>
<evidence type="ECO:0000259" key="2">
    <source>
        <dbReference type="SMART" id="SM00062"/>
    </source>
</evidence>
<keyword evidence="4" id="KW-1185">Reference proteome</keyword>
<evidence type="ECO:0000313" key="4">
    <source>
        <dbReference type="Proteomes" id="UP000315235"/>
    </source>
</evidence>
<dbReference type="PANTHER" id="PTHR38834:SF3">
    <property type="entry name" value="SOLUTE-BINDING PROTEIN FAMILY 3_N-TERMINAL DOMAIN-CONTAINING PROTEIN"/>
    <property type="match status" value="1"/>
</dbReference>
<gene>
    <name evidence="3" type="ORF">FM069_11560</name>
</gene>
<dbReference type="Proteomes" id="UP000315235">
    <property type="component" value="Unassembled WGS sequence"/>
</dbReference>
<dbReference type="EMBL" id="VJOY01000007">
    <property type="protein sequence ID" value="TRX74637.1"/>
    <property type="molecule type" value="Genomic_DNA"/>
</dbReference>
<name>A0A553GYR0_9PSED</name>
<keyword evidence="1" id="KW-0732">Signal</keyword>
<dbReference type="InterPro" id="IPR001638">
    <property type="entry name" value="Solute-binding_3/MltF_N"/>
</dbReference>
<accession>A0A553GYR0</accession>
<dbReference type="RefSeq" id="WP_143488462.1">
    <property type="nucleotide sequence ID" value="NZ_VJOY01000007.1"/>
</dbReference>
<comment type="caution">
    <text evidence="3">The sequence shown here is derived from an EMBL/GenBank/DDBJ whole genome shotgun (WGS) entry which is preliminary data.</text>
</comment>
<feature type="chain" id="PRO_5021928405" evidence="1">
    <location>
        <begin position="25"/>
        <end position="254"/>
    </location>
</feature>
<evidence type="ECO:0000256" key="1">
    <source>
        <dbReference type="SAM" id="SignalP"/>
    </source>
</evidence>
<organism evidence="3 4">
    <name type="scientific">Pseudomonas mangiferae</name>
    <dbReference type="NCBI Taxonomy" id="2593654"/>
    <lineage>
        <taxon>Bacteria</taxon>
        <taxon>Pseudomonadati</taxon>
        <taxon>Pseudomonadota</taxon>
        <taxon>Gammaproteobacteria</taxon>
        <taxon>Pseudomonadales</taxon>
        <taxon>Pseudomonadaceae</taxon>
        <taxon>Pseudomonas</taxon>
    </lineage>
</organism>
<protein>
    <submittedName>
        <fullName evidence="3">ABC transporter substrate-binding protein</fullName>
    </submittedName>
</protein>
<dbReference type="PANTHER" id="PTHR38834">
    <property type="entry name" value="PERIPLASMIC SUBSTRATE BINDING PROTEIN FAMILY 3"/>
    <property type="match status" value="1"/>
</dbReference>
<feature type="domain" description="Solute-binding protein family 3/N-terminal" evidence="2">
    <location>
        <begin position="32"/>
        <end position="254"/>
    </location>
</feature>
<proteinExistence type="predicted"/>
<feature type="signal peptide" evidence="1">
    <location>
        <begin position="1"/>
        <end position="24"/>
    </location>
</feature>
<sequence length="254" mass="28570">MPKTRCVSLVLLLCAFLINSTAWAADAGDVQPVTLLTENFPPFNMAQGGKNFARDPDVSGISTELVREMFKRAGVRYNLSLRFPWDRIYKLTLEKPYYGLFSTTRTPEREALFKWVGPLVKNEWVLLARPDSPIAVKDLKEAAAYRVGGYKNDAVSEYLQTQGVPTSNTLRDQENVTKLERGQIDLWATSDPAGLYLARQAGVTGLKTVLRFKSVEMYLALNKDTPDALVQRLQGALDQMDRDGEAERIRSAYR</sequence>